<feature type="region of interest" description="Disordered" evidence="1">
    <location>
        <begin position="22"/>
        <end position="46"/>
    </location>
</feature>
<keyword evidence="2" id="KW-0732">Signal</keyword>
<feature type="signal peptide" evidence="2">
    <location>
        <begin position="1"/>
        <end position="20"/>
    </location>
</feature>
<dbReference type="EMBL" id="UYRU01017603">
    <property type="protein sequence ID" value="VDK52986.1"/>
    <property type="molecule type" value="Genomic_DNA"/>
</dbReference>
<accession>A0A3P6QPY9</accession>
<keyword evidence="4" id="KW-1185">Reference proteome</keyword>
<dbReference type="Proteomes" id="UP000281553">
    <property type="component" value="Unassembled WGS sequence"/>
</dbReference>
<sequence>MAGFCLHICITAALMPRTVIDPAEESEETSSAPKVGSSEDSVAHQKEVSIVEGELEYLKPSGDDVVITTTTSSR</sequence>
<protein>
    <recommendedName>
        <fullName evidence="5">CTNNB1 binding N-teminal domain-containing protein</fullName>
    </recommendedName>
</protein>
<evidence type="ECO:0008006" key="5">
    <source>
        <dbReference type="Google" id="ProtNLM"/>
    </source>
</evidence>
<evidence type="ECO:0000313" key="4">
    <source>
        <dbReference type="Proteomes" id="UP000281553"/>
    </source>
</evidence>
<proteinExistence type="predicted"/>
<evidence type="ECO:0000256" key="1">
    <source>
        <dbReference type="SAM" id="MobiDB-lite"/>
    </source>
</evidence>
<name>A0A3P6QPY9_DIBLA</name>
<reference evidence="3 4" key="1">
    <citation type="submission" date="2018-11" db="EMBL/GenBank/DDBJ databases">
        <authorList>
            <consortium name="Pathogen Informatics"/>
        </authorList>
    </citation>
    <scope>NUCLEOTIDE SEQUENCE [LARGE SCALE GENOMIC DNA]</scope>
</reference>
<feature type="chain" id="PRO_5018134208" description="CTNNB1 binding N-teminal domain-containing protein" evidence="2">
    <location>
        <begin position="21"/>
        <end position="74"/>
    </location>
</feature>
<evidence type="ECO:0000313" key="3">
    <source>
        <dbReference type="EMBL" id="VDK52986.1"/>
    </source>
</evidence>
<organism evidence="3 4">
    <name type="scientific">Dibothriocephalus latus</name>
    <name type="common">Fish tapeworm</name>
    <name type="synonym">Diphyllobothrium latum</name>
    <dbReference type="NCBI Taxonomy" id="60516"/>
    <lineage>
        <taxon>Eukaryota</taxon>
        <taxon>Metazoa</taxon>
        <taxon>Spiralia</taxon>
        <taxon>Lophotrochozoa</taxon>
        <taxon>Platyhelminthes</taxon>
        <taxon>Cestoda</taxon>
        <taxon>Eucestoda</taxon>
        <taxon>Diphyllobothriidea</taxon>
        <taxon>Diphyllobothriidae</taxon>
        <taxon>Dibothriocephalus</taxon>
    </lineage>
</organism>
<dbReference type="AlphaFoldDB" id="A0A3P6QPY9"/>
<gene>
    <name evidence="3" type="ORF">DILT_LOCUS1944</name>
</gene>
<dbReference type="OrthoDB" id="6509908at2759"/>
<evidence type="ECO:0000256" key="2">
    <source>
        <dbReference type="SAM" id="SignalP"/>
    </source>
</evidence>